<evidence type="ECO:0000313" key="2">
    <source>
        <dbReference type="EMBL" id="KAK4172244.1"/>
    </source>
</evidence>
<sequence>MQQKAKVKDEWECKEWLLPPKELPNEANPYQHHKLSSDSEIRLVTIKPGTWRDPISCTLSCHSLDFLPLTEYSALSYAWGSPGVTDMILLEGRSWPVTVNLANALYFLRDPIKPVRMWIDALCIDQSDLKERGKQVQLMKEIYSSGTQVVVYLGDGKNHRPKRLADQQINGGVPVWANFHNNGLDEAHIEDFWEALTTFINSSSMANSSNRHLPRLRRRPLSSTFHMFCLLRILGDEALTWKLVDTMGKISDTSIDPLGTLIENLRKTLLNPWWQRIWVVQEMIVSRVAVVRCGTVKCPWEIFILAASAISRPSFDMFALFHPDSAKVLQYFCRQVLSFRDLRNQWQKNLGAPMLTLLQDFSARRATDERDKVFALLGLSLPAQRFLVQTSYEDTVADVYRATAVELIRRSQSLDIWRGDLARKNRRDLSSWVPDWSAVYDEADRRRAQFADGEKGRRKAVWKLTVVKSEGEYWKFVAEGMTLLLHWINEKPKERKLPERLQEVFKSYRQALEADGLRLYRKWEATALITTVERIQELCCKLESHCSWRIDFGDLSKDPSICAFGRSATFYREVKAQLSTPFEERRDDLSFGKETGDWLDRMRVGYDTVIFHTPESDNAIFTGFKWYDKDVRRRNFLSMESVPRGTVAHVGDRLFSWDDRSSAFSTISKWVSYYERMPGYQKIKMAKTLLGGASFAKPRRDIADIDIVGGEGERITDALLLEWLDHILQREDFQNDTRMKPFNEALVLATAGRVMFTLKDSTLGLGPASMAVGDEVKMLPGARSPIMLRFLLAEHGDALEGPAYTVVGDCYLDSPSSDSREKPLKPWPGWLPETMLPSELKGFWERRRIYLF</sequence>
<dbReference type="Pfam" id="PF06985">
    <property type="entry name" value="HET"/>
    <property type="match status" value="1"/>
</dbReference>
<reference evidence="2" key="1">
    <citation type="journal article" date="2023" name="Mol. Phylogenet. Evol.">
        <title>Genome-scale phylogeny and comparative genomics of the fungal order Sordariales.</title>
        <authorList>
            <person name="Hensen N."/>
            <person name="Bonometti L."/>
            <person name="Westerberg I."/>
            <person name="Brannstrom I.O."/>
            <person name="Guillou S."/>
            <person name="Cros-Aarteil S."/>
            <person name="Calhoun S."/>
            <person name="Haridas S."/>
            <person name="Kuo A."/>
            <person name="Mondo S."/>
            <person name="Pangilinan J."/>
            <person name="Riley R."/>
            <person name="LaButti K."/>
            <person name="Andreopoulos B."/>
            <person name="Lipzen A."/>
            <person name="Chen C."/>
            <person name="Yan M."/>
            <person name="Daum C."/>
            <person name="Ng V."/>
            <person name="Clum A."/>
            <person name="Steindorff A."/>
            <person name="Ohm R.A."/>
            <person name="Martin F."/>
            <person name="Silar P."/>
            <person name="Natvig D.O."/>
            <person name="Lalanne C."/>
            <person name="Gautier V."/>
            <person name="Ament-Velasquez S.L."/>
            <person name="Kruys A."/>
            <person name="Hutchinson M.I."/>
            <person name="Powell A.J."/>
            <person name="Barry K."/>
            <person name="Miller A.N."/>
            <person name="Grigoriev I.V."/>
            <person name="Debuchy R."/>
            <person name="Gladieux P."/>
            <person name="Hiltunen Thoren M."/>
            <person name="Johannesson H."/>
        </authorList>
    </citation>
    <scope>NUCLEOTIDE SEQUENCE</scope>
    <source>
        <strain evidence="2">CBS 892.96</strain>
    </source>
</reference>
<evidence type="ECO:0000313" key="3">
    <source>
        <dbReference type="Proteomes" id="UP001302321"/>
    </source>
</evidence>
<dbReference type="InterPro" id="IPR010730">
    <property type="entry name" value="HET"/>
</dbReference>
<organism evidence="2 3">
    <name type="scientific">Triangularia setosa</name>
    <dbReference type="NCBI Taxonomy" id="2587417"/>
    <lineage>
        <taxon>Eukaryota</taxon>
        <taxon>Fungi</taxon>
        <taxon>Dikarya</taxon>
        <taxon>Ascomycota</taxon>
        <taxon>Pezizomycotina</taxon>
        <taxon>Sordariomycetes</taxon>
        <taxon>Sordariomycetidae</taxon>
        <taxon>Sordariales</taxon>
        <taxon>Podosporaceae</taxon>
        <taxon>Triangularia</taxon>
    </lineage>
</organism>
<proteinExistence type="predicted"/>
<keyword evidence="3" id="KW-1185">Reference proteome</keyword>
<dbReference type="InterPro" id="IPR052895">
    <property type="entry name" value="HetReg/Transcr_Mod"/>
</dbReference>
<feature type="domain" description="Heterokaryon incompatibility" evidence="1">
    <location>
        <begin position="72"/>
        <end position="175"/>
    </location>
</feature>
<dbReference type="PANTHER" id="PTHR24148">
    <property type="entry name" value="ANKYRIN REPEAT DOMAIN-CONTAINING PROTEIN 39 HOMOLOG-RELATED"/>
    <property type="match status" value="1"/>
</dbReference>
<dbReference type="EMBL" id="MU866447">
    <property type="protein sequence ID" value="KAK4172244.1"/>
    <property type="molecule type" value="Genomic_DNA"/>
</dbReference>
<dbReference type="PANTHER" id="PTHR24148:SF73">
    <property type="entry name" value="HET DOMAIN PROTEIN (AFU_ORTHOLOGUE AFUA_8G01020)"/>
    <property type="match status" value="1"/>
</dbReference>
<protein>
    <submittedName>
        <fullName evidence="2">Heterokaryon incompatibility protein-domain-containing protein</fullName>
    </submittedName>
</protein>
<name>A0AAN6VYQ6_9PEZI</name>
<evidence type="ECO:0000259" key="1">
    <source>
        <dbReference type="Pfam" id="PF06985"/>
    </source>
</evidence>
<gene>
    <name evidence="2" type="ORF">QBC36DRAFT_338309</name>
</gene>
<reference evidence="2" key="2">
    <citation type="submission" date="2023-05" db="EMBL/GenBank/DDBJ databases">
        <authorList>
            <consortium name="Lawrence Berkeley National Laboratory"/>
            <person name="Steindorff A."/>
            <person name="Hensen N."/>
            <person name="Bonometti L."/>
            <person name="Westerberg I."/>
            <person name="Brannstrom I.O."/>
            <person name="Guillou S."/>
            <person name="Cros-Aarteil S."/>
            <person name="Calhoun S."/>
            <person name="Haridas S."/>
            <person name="Kuo A."/>
            <person name="Mondo S."/>
            <person name="Pangilinan J."/>
            <person name="Riley R."/>
            <person name="Labutti K."/>
            <person name="Andreopoulos B."/>
            <person name="Lipzen A."/>
            <person name="Chen C."/>
            <person name="Yanf M."/>
            <person name="Daum C."/>
            <person name="Ng V."/>
            <person name="Clum A."/>
            <person name="Ohm R."/>
            <person name="Martin F."/>
            <person name="Silar P."/>
            <person name="Natvig D."/>
            <person name="Lalanne C."/>
            <person name="Gautier V."/>
            <person name="Ament-Velasquez S.L."/>
            <person name="Kruys A."/>
            <person name="Hutchinson M.I."/>
            <person name="Powell A.J."/>
            <person name="Barry K."/>
            <person name="Miller A.N."/>
            <person name="Grigoriev I.V."/>
            <person name="Debuchy R."/>
            <person name="Gladieux P."/>
            <person name="Thoren M.H."/>
            <person name="Johannesson H."/>
        </authorList>
    </citation>
    <scope>NUCLEOTIDE SEQUENCE</scope>
    <source>
        <strain evidence="2">CBS 892.96</strain>
    </source>
</reference>
<dbReference type="AlphaFoldDB" id="A0AAN6VYQ6"/>
<accession>A0AAN6VYQ6</accession>
<dbReference type="Proteomes" id="UP001302321">
    <property type="component" value="Unassembled WGS sequence"/>
</dbReference>
<comment type="caution">
    <text evidence="2">The sequence shown here is derived from an EMBL/GenBank/DDBJ whole genome shotgun (WGS) entry which is preliminary data.</text>
</comment>